<dbReference type="EMBL" id="JAAGPU010000001">
    <property type="protein sequence ID" value="NEU03568.1"/>
    <property type="molecule type" value="Genomic_DNA"/>
</dbReference>
<feature type="binding site" evidence="7">
    <location>
        <position position="117"/>
    </location>
    <ligand>
        <name>ATP</name>
        <dbReference type="ChEBI" id="CHEBI:30616"/>
    </ligand>
</feature>
<dbReference type="RefSeq" id="WP_199868885.1">
    <property type="nucleotide sequence ID" value="NZ_JAAGPU010000001.1"/>
</dbReference>
<evidence type="ECO:0000256" key="3">
    <source>
        <dbReference type="ARBA" id="ARBA00022741"/>
    </source>
</evidence>
<dbReference type="GO" id="GO:0005524">
    <property type="term" value="F:ATP binding"/>
    <property type="evidence" value="ECO:0007669"/>
    <property type="project" value="UniProtKB-UniRule"/>
</dbReference>
<name>A0A6M0H054_9CLOT</name>
<dbReference type="GO" id="GO:0009073">
    <property type="term" value="P:aromatic amino acid family biosynthetic process"/>
    <property type="evidence" value="ECO:0007669"/>
    <property type="project" value="UniProtKB-KW"/>
</dbReference>
<feature type="binding site" evidence="7">
    <location>
        <position position="79"/>
    </location>
    <ligand>
        <name>substrate</name>
    </ligand>
</feature>
<dbReference type="GO" id="GO:0008652">
    <property type="term" value="P:amino acid biosynthetic process"/>
    <property type="evidence" value="ECO:0007669"/>
    <property type="project" value="UniProtKB-KW"/>
</dbReference>
<keyword evidence="7" id="KW-0963">Cytoplasm</keyword>
<evidence type="ECO:0000256" key="2">
    <source>
        <dbReference type="ARBA" id="ARBA00022679"/>
    </source>
</evidence>
<comment type="catalytic activity">
    <reaction evidence="7">
        <text>shikimate + ATP = 3-phosphoshikimate + ADP + H(+)</text>
        <dbReference type="Rhea" id="RHEA:13121"/>
        <dbReference type="ChEBI" id="CHEBI:15378"/>
        <dbReference type="ChEBI" id="CHEBI:30616"/>
        <dbReference type="ChEBI" id="CHEBI:36208"/>
        <dbReference type="ChEBI" id="CHEBI:145989"/>
        <dbReference type="ChEBI" id="CHEBI:456216"/>
        <dbReference type="EC" id="2.7.1.71"/>
    </reaction>
</comment>
<sequence length="166" mass="19189">MKNVILIGMSLSGKSTLGFKVAERIGYRFLDTDKAISKNENMTIEDIFKIKGENYFRRLESEFITKIPKNQSLLISTGGGMPIYNNNLYKLKEKGKVVFLNVPIDLLLSRAKHTKDRPLLRGDYKEKMYKLYNQRKNIYNKADIIVNLGENIDENLNELINKLRLG</sequence>
<dbReference type="GO" id="GO:0004765">
    <property type="term" value="F:shikimate kinase activity"/>
    <property type="evidence" value="ECO:0007669"/>
    <property type="project" value="UniProtKB-UniRule"/>
</dbReference>
<dbReference type="GO" id="GO:0009423">
    <property type="term" value="P:chorismate biosynthetic process"/>
    <property type="evidence" value="ECO:0007669"/>
    <property type="project" value="UniProtKB-UniRule"/>
</dbReference>
<dbReference type="InterPro" id="IPR027417">
    <property type="entry name" value="P-loop_NTPase"/>
</dbReference>
<feature type="binding site" evidence="7">
    <location>
        <position position="15"/>
    </location>
    <ligand>
        <name>Mg(2+)</name>
        <dbReference type="ChEBI" id="CHEBI:18420"/>
    </ligand>
</feature>
<keyword evidence="1 7" id="KW-0028">Amino-acid biosynthesis</keyword>
<comment type="pathway">
    <text evidence="7">Metabolic intermediate biosynthesis; chorismate biosynthesis; chorismate from D-erythrose 4-phosphate and phosphoenolpyruvate: step 5/7.</text>
</comment>
<dbReference type="SUPFAM" id="SSF52540">
    <property type="entry name" value="P-loop containing nucleoside triphosphate hydrolases"/>
    <property type="match status" value="1"/>
</dbReference>
<evidence type="ECO:0000256" key="7">
    <source>
        <dbReference type="HAMAP-Rule" id="MF_00109"/>
    </source>
</evidence>
<evidence type="ECO:0000256" key="4">
    <source>
        <dbReference type="ARBA" id="ARBA00022777"/>
    </source>
</evidence>
<dbReference type="Proteomes" id="UP000481872">
    <property type="component" value="Unassembled WGS sequence"/>
</dbReference>
<evidence type="ECO:0000256" key="5">
    <source>
        <dbReference type="ARBA" id="ARBA00022840"/>
    </source>
</evidence>
<keyword evidence="6 7" id="KW-0057">Aromatic amino acid biosynthesis</keyword>
<gene>
    <name evidence="7" type="primary">aroK</name>
    <name evidence="8" type="ORF">G3M99_01600</name>
</gene>
<comment type="subcellular location">
    <subcellularLocation>
        <location evidence="7">Cytoplasm</location>
    </subcellularLocation>
</comment>
<dbReference type="InterPro" id="IPR000623">
    <property type="entry name" value="Shikimate_kinase/TSH1"/>
</dbReference>
<dbReference type="InterPro" id="IPR031322">
    <property type="entry name" value="Shikimate/glucono_kinase"/>
</dbReference>
<keyword evidence="5 7" id="KW-0067">ATP-binding</keyword>
<comment type="caution">
    <text evidence="8">The sequence shown here is derived from an EMBL/GenBank/DDBJ whole genome shotgun (WGS) entry which is preliminary data.</text>
</comment>
<evidence type="ECO:0000256" key="6">
    <source>
        <dbReference type="ARBA" id="ARBA00023141"/>
    </source>
</evidence>
<evidence type="ECO:0000313" key="9">
    <source>
        <dbReference type="Proteomes" id="UP000481872"/>
    </source>
</evidence>
<comment type="cofactor">
    <cofactor evidence="7">
        <name>Mg(2+)</name>
        <dbReference type="ChEBI" id="CHEBI:18420"/>
    </cofactor>
    <text evidence="7">Binds 1 Mg(2+) ion per subunit.</text>
</comment>
<dbReference type="PRINTS" id="PR01100">
    <property type="entry name" value="SHIKIMTKNASE"/>
</dbReference>
<keyword evidence="2 7" id="KW-0808">Transferase</keyword>
<dbReference type="HAMAP" id="MF_00109">
    <property type="entry name" value="Shikimate_kinase"/>
    <property type="match status" value="1"/>
</dbReference>
<keyword evidence="7" id="KW-0460">Magnesium</keyword>
<feature type="binding site" evidence="7">
    <location>
        <begin position="11"/>
        <end position="16"/>
    </location>
    <ligand>
        <name>ATP</name>
        <dbReference type="ChEBI" id="CHEBI:30616"/>
    </ligand>
</feature>
<dbReference type="EC" id="2.7.1.71" evidence="7"/>
<dbReference type="PANTHER" id="PTHR21087">
    <property type="entry name" value="SHIKIMATE KINASE"/>
    <property type="match status" value="1"/>
</dbReference>
<feature type="binding site" evidence="7">
    <location>
        <position position="33"/>
    </location>
    <ligand>
        <name>substrate</name>
    </ligand>
</feature>
<protein>
    <recommendedName>
        <fullName evidence="7">Shikimate kinase</fullName>
        <shortName evidence="7">SK</shortName>
        <ecNumber evidence="7">2.7.1.71</ecNumber>
    </recommendedName>
</protein>
<keyword evidence="9" id="KW-1185">Reference proteome</keyword>
<keyword evidence="7" id="KW-0479">Metal-binding</keyword>
<comment type="caution">
    <text evidence="7">Lacks conserved residue(s) required for the propagation of feature annotation.</text>
</comment>
<comment type="similarity">
    <text evidence="7">Belongs to the shikimate kinase family.</text>
</comment>
<dbReference type="Gene3D" id="3.40.50.300">
    <property type="entry name" value="P-loop containing nucleotide triphosphate hydrolases"/>
    <property type="match status" value="1"/>
</dbReference>
<dbReference type="CDD" id="cd00464">
    <property type="entry name" value="SK"/>
    <property type="match status" value="1"/>
</dbReference>
<dbReference type="GO" id="GO:0005829">
    <property type="term" value="C:cytosol"/>
    <property type="evidence" value="ECO:0007669"/>
    <property type="project" value="TreeGrafter"/>
</dbReference>
<evidence type="ECO:0000256" key="1">
    <source>
        <dbReference type="ARBA" id="ARBA00022605"/>
    </source>
</evidence>
<feature type="binding site" evidence="7">
    <location>
        <position position="135"/>
    </location>
    <ligand>
        <name>substrate</name>
    </ligand>
</feature>
<keyword evidence="3 7" id="KW-0547">Nucleotide-binding</keyword>
<dbReference type="PANTHER" id="PTHR21087:SF16">
    <property type="entry name" value="SHIKIMATE KINASE 1, CHLOROPLASTIC"/>
    <property type="match status" value="1"/>
</dbReference>
<dbReference type="UniPathway" id="UPA00053">
    <property type="reaction ID" value="UER00088"/>
</dbReference>
<dbReference type="AlphaFoldDB" id="A0A6M0H054"/>
<organism evidence="8 9">
    <name type="scientific">Clostridium senegalense</name>
    <dbReference type="NCBI Taxonomy" id="1465809"/>
    <lineage>
        <taxon>Bacteria</taxon>
        <taxon>Bacillati</taxon>
        <taxon>Bacillota</taxon>
        <taxon>Clostridia</taxon>
        <taxon>Eubacteriales</taxon>
        <taxon>Clostridiaceae</taxon>
        <taxon>Clostridium</taxon>
    </lineage>
</organism>
<dbReference type="Pfam" id="PF01202">
    <property type="entry name" value="SKI"/>
    <property type="match status" value="1"/>
</dbReference>
<feature type="binding site" evidence="7">
    <location>
        <position position="57"/>
    </location>
    <ligand>
        <name>substrate</name>
    </ligand>
</feature>
<proteinExistence type="inferred from homology"/>
<accession>A0A6M0H054</accession>
<evidence type="ECO:0000313" key="8">
    <source>
        <dbReference type="EMBL" id="NEU03568.1"/>
    </source>
</evidence>
<comment type="subunit">
    <text evidence="7">Monomer.</text>
</comment>
<reference evidence="8 9" key="1">
    <citation type="submission" date="2020-02" db="EMBL/GenBank/DDBJ databases">
        <title>Genome assembly of a novel Clostridium senegalense strain.</title>
        <authorList>
            <person name="Gupta T.B."/>
            <person name="Jauregui R."/>
            <person name="Maclean P."/>
            <person name="Nawarathana A."/>
            <person name="Brightwell G."/>
        </authorList>
    </citation>
    <scope>NUCLEOTIDE SEQUENCE [LARGE SCALE GENOMIC DNA]</scope>
    <source>
        <strain evidence="8 9">AGRFS4</strain>
    </source>
</reference>
<comment type="function">
    <text evidence="7">Catalyzes the specific phosphorylation of the 3-hydroxyl group of shikimic acid using ATP as a cosubstrate.</text>
</comment>
<keyword evidence="4 7" id="KW-0418">Kinase</keyword>
<dbReference type="GO" id="GO:0000287">
    <property type="term" value="F:magnesium ion binding"/>
    <property type="evidence" value="ECO:0007669"/>
    <property type="project" value="UniProtKB-UniRule"/>
</dbReference>